<dbReference type="OrthoDB" id="4168525at2"/>
<proteinExistence type="inferred from homology"/>
<evidence type="ECO:0000256" key="1">
    <source>
        <dbReference type="ARBA" id="ARBA00010617"/>
    </source>
</evidence>
<keyword evidence="2" id="KW-0503">Monooxygenase</keyword>
<dbReference type="PATRIC" id="fig|700597.3.peg.2068"/>
<dbReference type="GO" id="GO:0020037">
    <property type="term" value="F:heme binding"/>
    <property type="evidence" value="ECO:0007669"/>
    <property type="project" value="InterPro"/>
</dbReference>
<dbReference type="GO" id="GO:0016705">
    <property type="term" value="F:oxidoreductase activity, acting on paired donors, with incorporation or reduction of molecular oxygen"/>
    <property type="evidence" value="ECO:0007669"/>
    <property type="project" value="InterPro"/>
</dbReference>
<keyword evidence="4" id="KW-1185">Reference proteome</keyword>
<organism evidence="3 4">
    <name type="scientific">Streptomyces zinciresistens K42</name>
    <dbReference type="NCBI Taxonomy" id="700597"/>
    <lineage>
        <taxon>Bacteria</taxon>
        <taxon>Bacillati</taxon>
        <taxon>Actinomycetota</taxon>
        <taxon>Actinomycetes</taxon>
        <taxon>Kitasatosporales</taxon>
        <taxon>Streptomycetaceae</taxon>
        <taxon>Streptomyces</taxon>
    </lineage>
</organism>
<keyword evidence="2" id="KW-0349">Heme</keyword>
<dbReference type="InterPro" id="IPR001128">
    <property type="entry name" value="Cyt_P450"/>
</dbReference>
<dbReference type="InterPro" id="IPR002397">
    <property type="entry name" value="Cyt_P450_B"/>
</dbReference>
<accession>G2G9E1</accession>
<dbReference type="Pfam" id="PF00067">
    <property type="entry name" value="p450"/>
    <property type="match status" value="1"/>
</dbReference>
<dbReference type="InterPro" id="IPR036396">
    <property type="entry name" value="Cyt_P450_sf"/>
</dbReference>
<evidence type="ECO:0000256" key="2">
    <source>
        <dbReference type="RuleBase" id="RU000461"/>
    </source>
</evidence>
<reference evidence="3 4" key="1">
    <citation type="submission" date="2011-08" db="EMBL/GenBank/DDBJ databases">
        <authorList>
            <person name="Lin Y."/>
            <person name="Hao X."/>
            <person name="Johnstone L."/>
            <person name="Miller S.J."/>
            <person name="Wei G."/>
            <person name="Rensing C."/>
        </authorList>
    </citation>
    <scope>NUCLEOTIDE SEQUENCE [LARGE SCALE GENOMIC DNA]</scope>
    <source>
        <strain evidence="3 4">K42</strain>
    </source>
</reference>
<dbReference type="Gene3D" id="1.10.630.10">
    <property type="entry name" value="Cytochrome P450"/>
    <property type="match status" value="1"/>
</dbReference>
<dbReference type="AlphaFoldDB" id="G2G9E1"/>
<protein>
    <submittedName>
        <fullName evidence="3">Cytochrome P450</fullName>
    </submittedName>
</protein>
<keyword evidence="2" id="KW-0479">Metal-binding</keyword>
<comment type="similarity">
    <text evidence="1 2">Belongs to the cytochrome P450 family.</text>
</comment>
<dbReference type="EMBL" id="AGBF01000023">
    <property type="protein sequence ID" value="EGX59856.1"/>
    <property type="molecule type" value="Genomic_DNA"/>
</dbReference>
<dbReference type="GO" id="GO:0004497">
    <property type="term" value="F:monooxygenase activity"/>
    <property type="evidence" value="ECO:0007669"/>
    <property type="project" value="UniProtKB-KW"/>
</dbReference>
<sequence>MRHVDFLSPELGDELWRVFARCRRERPVTWVPSVRMYCVFRHADIKTCLTSPDFTVDYPFRVSRQVFGPTLLDFDGPRHTRLRRGLGSLLVGRDANTPFAGPVARCVSDVLDGLAGRDDVDFVPAVARALPESVTAAFLGIPRGERDWVFGHLRYLLAHLDGSSRDFAVATALRHEVRDLARRLLRDPHQDGRTVISRLGALVRTGELDLEDAVGMVLLVLAAGVETSTGVLANTMVALTRFPEWRARGRADEAVLGRVVREAIRWQPPQMDTVRFARTDTRLAGVPVAAGRPLKLLLGSGNRDESVFADPDGFRPDREERAGLSFGHGPHSCLGTHLAVDLATRFFAAFLRRFPDAAVVGTPPRIDGWTFRQPAALPMRLGGPDRTAVAATEGGHR</sequence>
<dbReference type="PANTHER" id="PTHR46696:SF1">
    <property type="entry name" value="CYTOCHROME P450 YJIB-RELATED"/>
    <property type="match status" value="1"/>
</dbReference>
<dbReference type="PRINTS" id="PR00359">
    <property type="entry name" value="BP450"/>
</dbReference>
<evidence type="ECO:0000313" key="3">
    <source>
        <dbReference type="EMBL" id="EGX59856.1"/>
    </source>
</evidence>
<gene>
    <name evidence="3" type="ORF">SZN_10608</name>
</gene>
<keyword evidence="2" id="KW-0408">Iron</keyword>
<dbReference type="PROSITE" id="PS00086">
    <property type="entry name" value="CYTOCHROME_P450"/>
    <property type="match status" value="1"/>
</dbReference>
<dbReference type="RefSeq" id="WP_007494093.1">
    <property type="nucleotide sequence ID" value="NZ_AGBF01000023.1"/>
</dbReference>
<evidence type="ECO:0000313" key="4">
    <source>
        <dbReference type="Proteomes" id="UP000004217"/>
    </source>
</evidence>
<comment type="caution">
    <text evidence="3">The sequence shown here is derived from an EMBL/GenBank/DDBJ whole genome shotgun (WGS) entry which is preliminary data.</text>
</comment>
<keyword evidence="2" id="KW-0560">Oxidoreductase</keyword>
<dbReference type="GO" id="GO:0005506">
    <property type="term" value="F:iron ion binding"/>
    <property type="evidence" value="ECO:0007669"/>
    <property type="project" value="InterPro"/>
</dbReference>
<dbReference type="InterPro" id="IPR017972">
    <property type="entry name" value="Cyt_P450_CS"/>
</dbReference>
<dbReference type="SUPFAM" id="SSF48264">
    <property type="entry name" value="Cytochrome P450"/>
    <property type="match status" value="1"/>
</dbReference>
<name>G2G9E1_9ACTN</name>
<dbReference type="Proteomes" id="UP000004217">
    <property type="component" value="Unassembled WGS sequence"/>
</dbReference>
<dbReference type="PANTHER" id="PTHR46696">
    <property type="entry name" value="P450, PUTATIVE (EUROFUNG)-RELATED"/>
    <property type="match status" value="1"/>
</dbReference>